<reference evidence="2 3" key="1">
    <citation type="submission" date="2024-08" db="EMBL/GenBank/DDBJ databases">
        <authorList>
            <person name="Lu H."/>
        </authorList>
    </citation>
    <scope>NUCLEOTIDE SEQUENCE [LARGE SCALE GENOMIC DNA]</scope>
    <source>
        <strain evidence="2 3">LYH14W</strain>
    </source>
</reference>
<keyword evidence="3" id="KW-1185">Reference proteome</keyword>
<dbReference type="EMBL" id="JBIGHV010000003">
    <property type="protein sequence ID" value="MFG6429807.1"/>
    <property type="molecule type" value="Genomic_DNA"/>
</dbReference>
<organism evidence="2 3">
    <name type="scientific">Pelomonas parva</name>
    <dbReference type="NCBI Taxonomy" id="3299032"/>
    <lineage>
        <taxon>Bacteria</taxon>
        <taxon>Pseudomonadati</taxon>
        <taxon>Pseudomonadota</taxon>
        <taxon>Betaproteobacteria</taxon>
        <taxon>Burkholderiales</taxon>
        <taxon>Sphaerotilaceae</taxon>
        <taxon>Roseateles</taxon>
    </lineage>
</organism>
<keyword evidence="1" id="KW-1133">Transmembrane helix</keyword>
<name>A0ABW7F3J7_9BURK</name>
<sequence length="699" mass="78241">MDRCNDYPYLNTEGLERCFLLDGDFELEDLTSGTDFSFQILAQSPINEHVNENTVGTLDIKFSWLPKGGVERKQLLMERVVPMITAGSNAAPTQLKRKFQDWKSKARSTSFAPVLCIPIAMKGMCAAYSAHAAPYGAIPLTLAPSGDDSWSPMSVLFVAEELIPVMNRSESLGVNYCLAKWTDTSGGRAVKWDFDTSIPWAYSYLSRHGFLIDGDGKRPLIHAFGSPADATTLQFDTQVKLRAHLEAALLEDDRVRSLIEEYRSKEKSPSNEPPVSDTQAIETLLKKGAAVTAISNALKRRSRDEIHASMTIVAGSNGYAEFLQLADRRQATDLNVIPSGEKTFYLGQLTVFISTEGAKRMRHRPDGESSGSCVLMSFHPLARQEIAVLAHFKVLPYENDEVRIYGRDTAKRADCPSRDNSRLALLKGRHPDVALRDYDKDYEAGHICVAPQSVRGALGYAFDDADVMCQMAWVDVPPYKRRSDWLGRFILGWQESYARVAKLPIEDMEKSISRIQPSMMDILGVQPGYSIVVDSVVKYGDRYVLKTKRIKALTCSSEHMSERQKSPGYGDRLSSRYVRSQDVLGVPDAHPIIMLDRSIRTDLLQNDEDSSYPDEIPSAYLQAFRLRRSNLGLIQKELLVLAISLFGLWFGFASVLNQMTKEPIFSLVVGASLAGYVVLFLLAVRHSRRPVRFVDIEKY</sequence>
<feature type="transmembrane region" description="Helical" evidence="1">
    <location>
        <begin position="638"/>
        <end position="658"/>
    </location>
</feature>
<feature type="transmembrane region" description="Helical" evidence="1">
    <location>
        <begin position="664"/>
        <end position="684"/>
    </location>
</feature>
<proteinExistence type="predicted"/>
<dbReference type="RefSeq" id="WP_394477575.1">
    <property type="nucleotide sequence ID" value="NZ_JBIGHV010000003.1"/>
</dbReference>
<keyword evidence="1" id="KW-0472">Membrane</keyword>
<evidence type="ECO:0000313" key="3">
    <source>
        <dbReference type="Proteomes" id="UP001606210"/>
    </source>
</evidence>
<keyword evidence="1" id="KW-0812">Transmembrane</keyword>
<dbReference type="Proteomes" id="UP001606210">
    <property type="component" value="Unassembled WGS sequence"/>
</dbReference>
<gene>
    <name evidence="2" type="ORF">ACG00Y_07800</name>
</gene>
<evidence type="ECO:0000313" key="2">
    <source>
        <dbReference type="EMBL" id="MFG6429807.1"/>
    </source>
</evidence>
<comment type="caution">
    <text evidence="2">The sequence shown here is derived from an EMBL/GenBank/DDBJ whole genome shotgun (WGS) entry which is preliminary data.</text>
</comment>
<evidence type="ECO:0000256" key="1">
    <source>
        <dbReference type="SAM" id="Phobius"/>
    </source>
</evidence>
<protein>
    <submittedName>
        <fullName evidence="2">Uncharacterized protein</fullName>
    </submittedName>
</protein>
<accession>A0ABW7F3J7</accession>